<name>A0A9X2BAT8_9SPHI</name>
<proteinExistence type="predicted"/>
<organism evidence="3 4">
    <name type="scientific">Mucilaginibacter straminoryzae</name>
    <dbReference type="NCBI Taxonomy" id="2932774"/>
    <lineage>
        <taxon>Bacteria</taxon>
        <taxon>Pseudomonadati</taxon>
        <taxon>Bacteroidota</taxon>
        <taxon>Sphingobacteriia</taxon>
        <taxon>Sphingobacteriales</taxon>
        <taxon>Sphingobacteriaceae</taxon>
        <taxon>Mucilaginibacter</taxon>
    </lineage>
</organism>
<dbReference type="InterPro" id="IPR032710">
    <property type="entry name" value="NTF2-like_dom_sf"/>
</dbReference>
<feature type="signal peptide" evidence="1">
    <location>
        <begin position="1"/>
        <end position="26"/>
    </location>
</feature>
<keyword evidence="4" id="KW-1185">Reference proteome</keyword>
<evidence type="ECO:0000256" key="1">
    <source>
        <dbReference type="SAM" id="SignalP"/>
    </source>
</evidence>
<keyword evidence="1" id="KW-0732">Signal</keyword>
<reference evidence="3" key="1">
    <citation type="submission" date="2022-04" db="EMBL/GenBank/DDBJ databases">
        <title>Mucilaginibacter sp. RS28 isolated from freshwater.</title>
        <authorList>
            <person name="Ko S.-R."/>
        </authorList>
    </citation>
    <scope>NUCLEOTIDE SEQUENCE</scope>
    <source>
        <strain evidence="3">RS28</strain>
    </source>
</reference>
<dbReference type="AlphaFoldDB" id="A0A9X2BAT8"/>
<dbReference type="EMBL" id="JALJEJ010000002">
    <property type="protein sequence ID" value="MCJ8209147.1"/>
    <property type="molecule type" value="Genomic_DNA"/>
</dbReference>
<evidence type="ECO:0000259" key="2">
    <source>
        <dbReference type="Pfam" id="PF14534"/>
    </source>
</evidence>
<sequence>MKHKLKAVLLITLLAMISIGTSPVKAQSKSVNQVAEAVEKLRKAMVDPDAKVLDELVSDSLSYGHSSGVVQTKAQFIESLTSGSSDFVSIDLTDQTIRVVGSTAVVRHILSAATNDKGKGPGNVKIGILLVWVKTKGEWKLLARQAVKV</sequence>
<protein>
    <submittedName>
        <fullName evidence="3">Nuclear transport factor 2 family protein</fullName>
    </submittedName>
</protein>
<dbReference type="Pfam" id="PF14534">
    <property type="entry name" value="DUF4440"/>
    <property type="match status" value="1"/>
</dbReference>
<accession>A0A9X2BAT8</accession>
<comment type="caution">
    <text evidence="3">The sequence shown here is derived from an EMBL/GenBank/DDBJ whole genome shotgun (WGS) entry which is preliminary data.</text>
</comment>
<dbReference type="Proteomes" id="UP001139450">
    <property type="component" value="Unassembled WGS sequence"/>
</dbReference>
<dbReference type="Gene3D" id="3.10.450.50">
    <property type="match status" value="1"/>
</dbReference>
<feature type="domain" description="DUF4440" evidence="2">
    <location>
        <begin position="35"/>
        <end position="141"/>
    </location>
</feature>
<dbReference type="SUPFAM" id="SSF54427">
    <property type="entry name" value="NTF2-like"/>
    <property type="match status" value="1"/>
</dbReference>
<feature type="chain" id="PRO_5040890198" evidence="1">
    <location>
        <begin position="27"/>
        <end position="149"/>
    </location>
</feature>
<evidence type="ECO:0000313" key="4">
    <source>
        <dbReference type="Proteomes" id="UP001139450"/>
    </source>
</evidence>
<dbReference type="RefSeq" id="WP_245128978.1">
    <property type="nucleotide sequence ID" value="NZ_JALJEJ010000002.1"/>
</dbReference>
<evidence type="ECO:0000313" key="3">
    <source>
        <dbReference type="EMBL" id="MCJ8209147.1"/>
    </source>
</evidence>
<gene>
    <name evidence="3" type="ORF">MUY27_05470</name>
</gene>
<dbReference type="InterPro" id="IPR027843">
    <property type="entry name" value="DUF4440"/>
</dbReference>